<feature type="region of interest" description="Disordered" evidence="1">
    <location>
        <begin position="1"/>
        <end position="34"/>
    </location>
</feature>
<proteinExistence type="predicted"/>
<feature type="compositionally biased region" description="Polar residues" evidence="1">
    <location>
        <begin position="1"/>
        <end position="31"/>
    </location>
</feature>
<dbReference type="EMBL" id="JBAWTH010000100">
    <property type="protein sequence ID" value="KAL2277464.1"/>
    <property type="molecule type" value="Genomic_DNA"/>
</dbReference>
<sequence>MTLGTPESNAGENSGSPQAAPSETSPVSLPSYQLDESPASLSSLASISEETQLAFQRFLDKGIHNIYSTTIHEWVKPLIAEEAKPSTALFVVCANLQIFLEDGHSLRFHQQFEHALRTFQAELSACTGIIKARTLGAGLLLCTLSIVRGFRWTSHLLCTADL</sequence>
<name>A0ABR4E4X5_9PEZI</name>
<accession>A0ABR4E4X5</accession>
<reference evidence="2 3" key="1">
    <citation type="submission" date="2024-03" db="EMBL/GenBank/DDBJ databases">
        <title>A high-quality draft genome sequence of Diaporthe vaccinii, a causative agent of upright dieback and viscid rot disease in cranberry plants.</title>
        <authorList>
            <person name="Sarrasin M."/>
            <person name="Lang B.F."/>
            <person name="Burger G."/>
        </authorList>
    </citation>
    <scope>NUCLEOTIDE SEQUENCE [LARGE SCALE GENOMIC DNA]</scope>
    <source>
        <strain evidence="2 3">IS7</strain>
    </source>
</reference>
<organism evidence="2 3">
    <name type="scientific">Diaporthe vaccinii</name>
    <dbReference type="NCBI Taxonomy" id="105482"/>
    <lineage>
        <taxon>Eukaryota</taxon>
        <taxon>Fungi</taxon>
        <taxon>Dikarya</taxon>
        <taxon>Ascomycota</taxon>
        <taxon>Pezizomycotina</taxon>
        <taxon>Sordariomycetes</taxon>
        <taxon>Sordariomycetidae</taxon>
        <taxon>Diaporthales</taxon>
        <taxon>Diaporthaceae</taxon>
        <taxon>Diaporthe</taxon>
        <taxon>Diaporthe eres species complex</taxon>
    </lineage>
</organism>
<keyword evidence="3" id="KW-1185">Reference proteome</keyword>
<protein>
    <submittedName>
        <fullName evidence="2">Uncharacterized protein</fullName>
    </submittedName>
</protein>
<evidence type="ECO:0000256" key="1">
    <source>
        <dbReference type="SAM" id="MobiDB-lite"/>
    </source>
</evidence>
<gene>
    <name evidence="2" type="ORF">FJTKL_00042</name>
</gene>
<comment type="caution">
    <text evidence="2">The sequence shown here is derived from an EMBL/GenBank/DDBJ whole genome shotgun (WGS) entry which is preliminary data.</text>
</comment>
<evidence type="ECO:0000313" key="2">
    <source>
        <dbReference type="EMBL" id="KAL2277464.1"/>
    </source>
</evidence>
<evidence type="ECO:0000313" key="3">
    <source>
        <dbReference type="Proteomes" id="UP001600888"/>
    </source>
</evidence>
<dbReference type="Proteomes" id="UP001600888">
    <property type="component" value="Unassembled WGS sequence"/>
</dbReference>